<protein>
    <submittedName>
        <fullName evidence="2">Histidine kinase dimerization/phosphoacceptor domain-containing protein</fullName>
    </submittedName>
</protein>
<dbReference type="Pfam" id="PF07730">
    <property type="entry name" value="HisKA_3"/>
    <property type="match status" value="1"/>
</dbReference>
<keyword evidence="2" id="KW-0808">Transferase</keyword>
<dbReference type="InterPro" id="IPR011712">
    <property type="entry name" value="Sig_transdc_His_kin_sub3_dim/P"/>
</dbReference>
<sequence>MTRGSVPRTYAPTPGSGAGVREHWMQRLELERELHDGASLRLSALSVRLGVARHQLSAHDLAVENLIDEVHEELVAALHELRRLGSKLYPPVLHASGLAVAIGDVAVAMRLPVEVVGGAQRFGPASEGVAYSALVTCLPIVCRAGARVAVDIGGADGELSVRLSGGSRGLDPDLAVEAVDAMSEAVAAAGGSCEMVRRPATEEGDSMIVVMLPCE</sequence>
<dbReference type="Proteomes" id="UP001199469">
    <property type="component" value="Unassembled WGS sequence"/>
</dbReference>
<name>A0ABS8PDX0_9PSEU</name>
<feature type="domain" description="Signal transduction histidine kinase subgroup 3 dimerisation and phosphoacceptor" evidence="1">
    <location>
        <begin position="27"/>
        <end position="92"/>
    </location>
</feature>
<dbReference type="GO" id="GO:0016301">
    <property type="term" value="F:kinase activity"/>
    <property type="evidence" value="ECO:0007669"/>
    <property type="project" value="UniProtKB-KW"/>
</dbReference>
<proteinExistence type="predicted"/>
<keyword evidence="2" id="KW-0418">Kinase</keyword>
<dbReference type="EMBL" id="JAJNDB010000005">
    <property type="protein sequence ID" value="MCD2196183.1"/>
    <property type="molecule type" value="Genomic_DNA"/>
</dbReference>
<evidence type="ECO:0000313" key="2">
    <source>
        <dbReference type="EMBL" id="MCD2196183.1"/>
    </source>
</evidence>
<evidence type="ECO:0000259" key="1">
    <source>
        <dbReference type="Pfam" id="PF07730"/>
    </source>
</evidence>
<comment type="caution">
    <text evidence="2">The sequence shown here is derived from an EMBL/GenBank/DDBJ whole genome shotgun (WGS) entry which is preliminary data.</text>
</comment>
<organism evidence="2 3">
    <name type="scientific">Actinomycetospora endophytica</name>
    <dbReference type="NCBI Taxonomy" id="2291215"/>
    <lineage>
        <taxon>Bacteria</taxon>
        <taxon>Bacillati</taxon>
        <taxon>Actinomycetota</taxon>
        <taxon>Actinomycetes</taxon>
        <taxon>Pseudonocardiales</taxon>
        <taxon>Pseudonocardiaceae</taxon>
        <taxon>Actinomycetospora</taxon>
    </lineage>
</organism>
<reference evidence="2 3" key="1">
    <citation type="submission" date="2021-11" db="EMBL/GenBank/DDBJ databases">
        <title>Draft genome sequence of Actinomycetospora sp. SF1 isolated from the rhizosphere soil.</title>
        <authorList>
            <person name="Duangmal K."/>
            <person name="Chantavorakit T."/>
        </authorList>
    </citation>
    <scope>NUCLEOTIDE SEQUENCE [LARGE SCALE GENOMIC DNA]</scope>
    <source>
        <strain evidence="2 3">TBRC 5722</strain>
    </source>
</reference>
<evidence type="ECO:0000313" key="3">
    <source>
        <dbReference type="Proteomes" id="UP001199469"/>
    </source>
</evidence>
<dbReference type="Gene3D" id="1.20.5.1930">
    <property type="match status" value="1"/>
</dbReference>
<keyword evidence="3" id="KW-1185">Reference proteome</keyword>
<dbReference type="RefSeq" id="WP_230738037.1">
    <property type="nucleotide sequence ID" value="NZ_JAJNDB010000005.1"/>
</dbReference>
<accession>A0ABS8PDX0</accession>
<gene>
    <name evidence="2" type="ORF">LQ327_22680</name>
</gene>